<name>A0AAN6PB43_9PEZI</name>
<keyword evidence="3" id="KW-1185">Reference proteome</keyword>
<sequence>MSDTPDRFGPFNGGTGRPGRSSCEDPAPHSYFAGVDDQETASTSTPSEDFSDLFDYHAYYAGEEATDVTSQSDVPSEGKPAARPSSVLVPAGASAASPIHDEDSPMPDAPSQGPQPPHIWPKLSGPQPPRDTNILLESSPSPSPAAEMHLDGQSPATSPSSPKKTRTVKDPEETGRVRELRSCYHCRMNKKACGSEVICKACSKRPFSKSACIRTPLSDMIPPKFVRWNWNDAGSLMPGREQFAEGRGFLLFISCSDAINSPWLKLQARPFALPNQRDHGAQGQARLGISPSERPSEDVIYRWMEEQILAESKTGFETEMDKLLLGFVRRSRTGMPQERRQIPEPLLLNLLRMRCMWKIWSCKQLFFRQQPGSPAVPFDLRFASIQDSLRLLAGQAISELERRIMPQIETYLTQKETTPSEPAMRPATHVMKWVLLWQMILIYRQSLNWMLEQQQTNAAPISIAVAPMNVWRHDFREETRRLFEATIVIYSAVFQKKTTVERVKDADPQVFGNDCDLYTAYQKIWQMLPDFYRQVSSQVSPTDELFIEYIVTKESDILAKARPSHK</sequence>
<accession>A0AAN6PB43</accession>
<dbReference type="EMBL" id="MU854492">
    <property type="protein sequence ID" value="KAK4034160.1"/>
    <property type="molecule type" value="Genomic_DNA"/>
</dbReference>
<proteinExistence type="predicted"/>
<evidence type="ECO:0000256" key="1">
    <source>
        <dbReference type="SAM" id="MobiDB-lite"/>
    </source>
</evidence>
<gene>
    <name evidence="2" type="ORF">C8A01DRAFT_39374</name>
</gene>
<evidence type="ECO:0000313" key="3">
    <source>
        <dbReference type="Proteomes" id="UP001303115"/>
    </source>
</evidence>
<reference evidence="3" key="1">
    <citation type="journal article" date="2023" name="Mol. Phylogenet. Evol.">
        <title>Genome-scale phylogeny and comparative genomics of the fungal order Sordariales.</title>
        <authorList>
            <person name="Hensen N."/>
            <person name="Bonometti L."/>
            <person name="Westerberg I."/>
            <person name="Brannstrom I.O."/>
            <person name="Guillou S."/>
            <person name="Cros-Aarteil S."/>
            <person name="Calhoun S."/>
            <person name="Haridas S."/>
            <person name="Kuo A."/>
            <person name="Mondo S."/>
            <person name="Pangilinan J."/>
            <person name="Riley R."/>
            <person name="LaButti K."/>
            <person name="Andreopoulos B."/>
            <person name="Lipzen A."/>
            <person name="Chen C."/>
            <person name="Yan M."/>
            <person name="Daum C."/>
            <person name="Ng V."/>
            <person name="Clum A."/>
            <person name="Steindorff A."/>
            <person name="Ohm R.A."/>
            <person name="Martin F."/>
            <person name="Silar P."/>
            <person name="Natvig D.O."/>
            <person name="Lalanne C."/>
            <person name="Gautier V."/>
            <person name="Ament-Velasquez S.L."/>
            <person name="Kruys A."/>
            <person name="Hutchinson M.I."/>
            <person name="Powell A.J."/>
            <person name="Barry K."/>
            <person name="Miller A.N."/>
            <person name="Grigoriev I.V."/>
            <person name="Debuchy R."/>
            <person name="Gladieux P."/>
            <person name="Hiltunen Thoren M."/>
            <person name="Johannesson H."/>
        </authorList>
    </citation>
    <scope>NUCLEOTIDE SEQUENCE [LARGE SCALE GENOMIC DNA]</scope>
    <source>
        <strain evidence="3">CBS 284.82</strain>
    </source>
</reference>
<evidence type="ECO:0000313" key="2">
    <source>
        <dbReference type="EMBL" id="KAK4034160.1"/>
    </source>
</evidence>
<feature type="region of interest" description="Disordered" evidence="1">
    <location>
        <begin position="64"/>
        <end position="174"/>
    </location>
</feature>
<dbReference type="Proteomes" id="UP001303115">
    <property type="component" value="Unassembled WGS sequence"/>
</dbReference>
<feature type="region of interest" description="Disordered" evidence="1">
    <location>
        <begin position="1"/>
        <end position="50"/>
    </location>
</feature>
<dbReference type="AlphaFoldDB" id="A0AAN6PB43"/>
<protein>
    <submittedName>
        <fullName evidence="2">Uncharacterized protein</fullName>
    </submittedName>
</protein>
<comment type="caution">
    <text evidence="2">The sequence shown here is derived from an EMBL/GenBank/DDBJ whole genome shotgun (WGS) entry which is preliminary data.</text>
</comment>
<organism evidence="2 3">
    <name type="scientific">Parachaetomium inaequale</name>
    <dbReference type="NCBI Taxonomy" id="2588326"/>
    <lineage>
        <taxon>Eukaryota</taxon>
        <taxon>Fungi</taxon>
        <taxon>Dikarya</taxon>
        <taxon>Ascomycota</taxon>
        <taxon>Pezizomycotina</taxon>
        <taxon>Sordariomycetes</taxon>
        <taxon>Sordariomycetidae</taxon>
        <taxon>Sordariales</taxon>
        <taxon>Chaetomiaceae</taxon>
        <taxon>Parachaetomium</taxon>
    </lineage>
</organism>